<dbReference type="CDD" id="cd00002">
    <property type="entry name" value="YbaK_deacylase"/>
    <property type="match status" value="1"/>
</dbReference>
<evidence type="ECO:0000313" key="6">
    <source>
        <dbReference type="EMBL" id="MEQ2593496.1"/>
    </source>
</evidence>
<comment type="caution">
    <text evidence="6">The sequence shown here is derived from an EMBL/GenBank/DDBJ whole genome shotgun (WGS) entry which is preliminary data.</text>
</comment>
<keyword evidence="7" id="KW-1185">Reference proteome</keyword>
<dbReference type="InterPro" id="IPR004369">
    <property type="entry name" value="Prolyl-tRNA_editing_YbaK/EbsC"/>
</dbReference>
<sequence length="165" mass="18316">MKDKNKNAKTEEKTNVMRILDSKKIKYNHYCYVETGETNGEKVAAILGQDPAYVYKTLVTVAKSGANYVFVIPVKEELDLKKAAKAVGEKSIDMLKAKELLPLTGYIHGGCSPIGMKKFFRTTIDASAEDLDKMYVSAGKVGYQIEIAPADLEKVIRLEYVDVTV</sequence>
<dbReference type="NCBIfam" id="TIGR00011">
    <property type="entry name" value="YbaK_EbsC"/>
    <property type="match status" value="1"/>
</dbReference>
<evidence type="ECO:0000256" key="2">
    <source>
        <dbReference type="ARBA" id="ARBA00022917"/>
    </source>
</evidence>
<evidence type="ECO:0000256" key="3">
    <source>
        <dbReference type="ARBA" id="ARBA00023239"/>
    </source>
</evidence>
<dbReference type="InterPro" id="IPR036754">
    <property type="entry name" value="YbaK/aa-tRNA-synt-asso_dom_sf"/>
</dbReference>
<keyword evidence="3 4" id="KW-0456">Lyase</keyword>
<gene>
    <name evidence="6" type="primary">ybaK</name>
    <name evidence="6" type="ORF">AAAU18_11305</name>
</gene>
<name>A0ABV1IB89_9FIRM</name>
<dbReference type="Gene3D" id="3.90.960.10">
    <property type="entry name" value="YbaK/aminoacyl-tRNA synthetase-associated domain"/>
    <property type="match status" value="1"/>
</dbReference>
<keyword evidence="2 4" id="KW-0648">Protein biosynthesis</keyword>
<dbReference type="SUPFAM" id="SSF55826">
    <property type="entry name" value="YbaK/ProRS associated domain"/>
    <property type="match status" value="1"/>
</dbReference>
<evidence type="ECO:0000256" key="4">
    <source>
        <dbReference type="PIRNR" id="PIRNR006181"/>
    </source>
</evidence>
<dbReference type="Proteomes" id="UP001494672">
    <property type="component" value="Unassembled WGS sequence"/>
</dbReference>
<evidence type="ECO:0000256" key="1">
    <source>
        <dbReference type="ARBA" id="ARBA00009798"/>
    </source>
</evidence>
<proteinExistence type="inferred from homology"/>
<dbReference type="Pfam" id="PF04073">
    <property type="entry name" value="tRNA_edit"/>
    <property type="match status" value="1"/>
</dbReference>
<reference evidence="6 7" key="1">
    <citation type="submission" date="2024-04" db="EMBL/GenBank/DDBJ databases">
        <title>Human intestinal bacterial collection.</title>
        <authorList>
            <person name="Pauvert C."/>
            <person name="Hitch T.C.A."/>
            <person name="Clavel T."/>
        </authorList>
    </citation>
    <scope>NUCLEOTIDE SEQUENCE [LARGE SCALE GENOMIC DNA]</scope>
    <source>
        <strain evidence="6 7">CLA-AA-H181</strain>
    </source>
</reference>
<dbReference type="InterPro" id="IPR007214">
    <property type="entry name" value="YbaK/aa-tRNA-synth-assoc-dom"/>
</dbReference>
<dbReference type="PANTHER" id="PTHR30411:SF0">
    <property type="entry name" value="CYS-TRNA(PRO)_CYS-TRNA(CYS) DEACYLASE YBAK"/>
    <property type="match status" value="1"/>
</dbReference>
<dbReference type="RefSeq" id="WP_055146749.1">
    <property type="nucleotide sequence ID" value="NZ_JAOQJT010000003.1"/>
</dbReference>
<organism evidence="6 7">
    <name type="scientific">Coprococcus aceti</name>
    <dbReference type="NCBI Taxonomy" id="2981786"/>
    <lineage>
        <taxon>Bacteria</taxon>
        <taxon>Bacillati</taxon>
        <taxon>Bacillota</taxon>
        <taxon>Clostridia</taxon>
        <taxon>Lachnospirales</taxon>
        <taxon>Lachnospiraceae</taxon>
        <taxon>Coprococcus</taxon>
    </lineage>
</organism>
<feature type="domain" description="YbaK/aminoacyl-tRNA synthetase-associated" evidence="5">
    <location>
        <begin position="41"/>
        <end position="154"/>
    </location>
</feature>
<comment type="similarity">
    <text evidence="1 4">Belongs to the prolyl-tRNA editing family. YbaK/EbsC subfamily.</text>
</comment>
<evidence type="ECO:0000313" key="7">
    <source>
        <dbReference type="Proteomes" id="UP001494672"/>
    </source>
</evidence>
<dbReference type="PANTHER" id="PTHR30411">
    <property type="entry name" value="CYTOPLASMIC PROTEIN"/>
    <property type="match status" value="1"/>
</dbReference>
<protein>
    <recommendedName>
        <fullName evidence="4">Cys-tRNA(Pro)/Cys-tRNA(Cys) deacylase</fullName>
        <ecNumber evidence="4">4.2.-.-</ecNumber>
    </recommendedName>
</protein>
<dbReference type="PIRSF" id="PIRSF006181">
    <property type="entry name" value="EbsC_YbaK"/>
    <property type="match status" value="1"/>
</dbReference>
<dbReference type="EMBL" id="JBBNGJ010000009">
    <property type="protein sequence ID" value="MEQ2593496.1"/>
    <property type="molecule type" value="Genomic_DNA"/>
</dbReference>
<accession>A0ABV1IB89</accession>
<dbReference type="EC" id="4.2.-.-" evidence="4"/>
<evidence type="ECO:0000259" key="5">
    <source>
        <dbReference type="Pfam" id="PF04073"/>
    </source>
</evidence>